<keyword evidence="5" id="KW-0997">Cell inner membrane</keyword>
<evidence type="ECO:0000256" key="5">
    <source>
        <dbReference type="ARBA" id="ARBA00022519"/>
    </source>
</evidence>
<evidence type="ECO:0000313" key="13">
    <source>
        <dbReference type="Proteomes" id="UP000184480"/>
    </source>
</evidence>
<evidence type="ECO:0000256" key="4">
    <source>
        <dbReference type="ARBA" id="ARBA00022475"/>
    </source>
</evidence>
<keyword evidence="9 10" id="KW-0472">Membrane</keyword>
<keyword evidence="3" id="KW-0813">Transport</keyword>
<keyword evidence="7" id="KW-0653">Protein transport</keyword>
<dbReference type="Pfam" id="PF03544">
    <property type="entry name" value="TonB_C"/>
    <property type="match status" value="1"/>
</dbReference>
<evidence type="ECO:0000313" key="12">
    <source>
        <dbReference type="EMBL" id="SHF06660.1"/>
    </source>
</evidence>
<comment type="subcellular location">
    <subcellularLocation>
        <location evidence="1">Cell inner membrane</location>
        <topology evidence="1">Single-pass membrane protein</topology>
        <orientation evidence="1">Periplasmic side</orientation>
    </subcellularLocation>
</comment>
<feature type="domain" description="TonB C-terminal" evidence="11">
    <location>
        <begin position="58"/>
        <end position="150"/>
    </location>
</feature>
<dbReference type="Gene3D" id="3.30.1150.10">
    <property type="match status" value="1"/>
</dbReference>
<dbReference type="OrthoDB" id="9814002at2"/>
<evidence type="ECO:0000256" key="3">
    <source>
        <dbReference type="ARBA" id="ARBA00022448"/>
    </source>
</evidence>
<evidence type="ECO:0000256" key="7">
    <source>
        <dbReference type="ARBA" id="ARBA00022927"/>
    </source>
</evidence>
<dbReference type="GO" id="GO:0098797">
    <property type="term" value="C:plasma membrane protein complex"/>
    <property type="evidence" value="ECO:0007669"/>
    <property type="project" value="TreeGrafter"/>
</dbReference>
<name>A0A1M4YLK8_9BACT</name>
<dbReference type="PANTHER" id="PTHR33446:SF2">
    <property type="entry name" value="PROTEIN TONB"/>
    <property type="match status" value="1"/>
</dbReference>
<evidence type="ECO:0000259" key="11">
    <source>
        <dbReference type="PROSITE" id="PS52015"/>
    </source>
</evidence>
<dbReference type="InterPro" id="IPR037682">
    <property type="entry name" value="TonB_C"/>
</dbReference>
<dbReference type="RefSeq" id="WP_062177622.1">
    <property type="nucleotide sequence ID" value="NZ_BBXL01000003.1"/>
</dbReference>
<dbReference type="STRING" id="1346286.SAMN05444362_103210"/>
<feature type="transmembrane region" description="Helical" evidence="10">
    <location>
        <begin position="18"/>
        <end position="38"/>
    </location>
</feature>
<dbReference type="SUPFAM" id="SSF74653">
    <property type="entry name" value="TolA/TonB C-terminal domain"/>
    <property type="match status" value="1"/>
</dbReference>
<protein>
    <submittedName>
        <fullName evidence="12">TonB family C-terminal domain-containing protein</fullName>
    </submittedName>
</protein>
<dbReference type="PROSITE" id="PS52015">
    <property type="entry name" value="TONB_CTD"/>
    <property type="match status" value="1"/>
</dbReference>
<sequence>MELDFLFYLYDRNSRFNVFMKILICILLFAYGCNFCIVSQDSGVDIFPDHCDMPQYVGGDEALSNFISKTLVYPVIANDSALVEGRVIARFYINEEGKASDIHIVKSQGYAFDEEVFRVLNLMPKWIPPKRFNKEKPFYLTIPIVFNLKK</sequence>
<comment type="similarity">
    <text evidence="2">Belongs to the TonB family.</text>
</comment>
<gene>
    <name evidence="12" type="ORF">SAMN05444362_103210</name>
</gene>
<evidence type="ECO:0000256" key="10">
    <source>
        <dbReference type="SAM" id="Phobius"/>
    </source>
</evidence>
<evidence type="ECO:0000256" key="1">
    <source>
        <dbReference type="ARBA" id="ARBA00004383"/>
    </source>
</evidence>
<keyword evidence="13" id="KW-1185">Reference proteome</keyword>
<dbReference type="AlphaFoldDB" id="A0A1M4YLK8"/>
<keyword evidence="4" id="KW-1003">Cell membrane</keyword>
<dbReference type="GO" id="GO:0031992">
    <property type="term" value="F:energy transducer activity"/>
    <property type="evidence" value="ECO:0007669"/>
    <property type="project" value="TreeGrafter"/>
</dbReference>
<evidence type="ECO:0000256" key="6">
    <source>
        <dbReference type="ARBA" id="ARBA00022692"/>
    </source>
</evidence>
<dbReference type="GO" id="GO:0015031">
    <property type="term" value="P:protein transport"/>
    <property type="evidence" value="ECO:0007669"/>
    <property type="project" value="UniProtKB-KW"/>
</dbReference>
<evidence type="ECO:0000256" key="9">
    <source>
        <dbReference type="ARBA" id="ARBA00023136"/>
    </source>
</evidence>
<dbReference type="EMBL" id="FQUC01000003">
    <property type="protein sequence ID" value="SHF06660.1"/>
    <property type="molecule type" value="Genomic_DNA"/>
</dbReference>
<accession>A0A1M4YLK8</accession>
<dbReference type="GO" id="GO:0055085">
    <property type="term" value="P:transmembrane transport"/>
    <property type="evidence" value="ECO:0007669"/>
    <property type="project" value="InterPro"/>
</dbReference>
<keyword evidence="6 10" id="KW-0812">Transmembrane</keyword>
<organism evidence="12 13">
    <name type="scientific">Dysgonomonas macrotermitis</name>
    <dbReference type="NCBI Taxonomy" id="1346286"/>
    <lineage>
        <taxon>Bacteria</taxon>
        <taxon>Pseudomonadati</taxon>
        <taxon>Bacteroidota</taxon>
        <taxon>Bacteroidia</taxon>
        <taxon>Bacteroidales</taxon>
        <taxon>Dysgonomonadaceae</taxon>
        <taxon>Dysgonomonas</taxon>
    </lineage>
</organism>
<evidence type="ECO:0000256" key="8">
    <source>
        <dbReference type="ARBA" id="ARBA00022989"/>
    </source>
</evidence>
<keyword evidence="8 10" id="KW-1133">Transmembrane helix</keyword>
<dbReference type="InterPro" id="IPR051045">
    <property type="entry name" value="TonB-dependent_transducer"/>
</dbReference>
<dbReference type="InterPro" id="IPR006260">
    <property type="entry name" value="TonB/TolA_C"/>
</dbReference>
<dbReference type="NCBIfam" id="TIGR01352">
    <property type="entry name" value="tonB_Cterm"/>
    <property type="match status" value="1"/>
</dbReference>
<evidence type="ECO:0000256" key="2">
    <source>
        <dbReference type="ARBA" id="ARBA00006555"/>
    </source>
</evidence>
<proteinExistence type="inferred from homology"/>
<dbReference type="Proteomes" id="UP000184480">
    <property type="component" value="Unassembled WGS sequence"/>
</dbReference>
<dbReference type="PANTHER" id="PTHR33446">
    <property type="entry name" value="PROTEIN TONB-RELATED"/>
    <property type="match status" value="1"/>
</dbReference>
<reference evidence="13" key="1">
    <citation type="submission" date="2016-11" db="EMBL/GenBank/DDBJ databases">
        <authorList>
            <person name="Varghese N."/>
            <person name="Submissions S."/>
        </authorList>
    </citation>
    <scope>NUCLEOTIDE SEQUENCE [LARGE SCALE GENOMIC DNA]</scope>
    <source>
        <strain evidence="13">DSM 27370</strain>
    </source>
</reference>